<evidence type="ECO:0000256" key="14">
    <source>
        <dbReference type="PROSITE-ProRule" id="PRU00043"/>
    </source>
</evidence>
<keyword evidence="21" id="KW-1185">Reference proteome</keyword>
<evidence type="ECO:0000313" key="20">
    <source>
        <dbReference type="EMBL" id="KAK2844002.1"/>
    </source>
</evidence>
<dbReference type="FunFam" id="2.60.40.60:FF:000014">
    <property type="entry name" value="Cadherin 8"/>
    <property type="match status" value="1"/>
</dbReference>
<evidence type="ECO:0000256" key="16">
    <source>
        <dbReference type="RuleBase" id="RU004357"/>
    </source>
</evidence>
<dbReference type="GO" id="GO:0008013">
    <property type="term" value="F:beta-catenin binding"/>
    <property type="evidence" value="ECO:0007669"/>
    <property type="project" value="TreeGrafter"/>
</dbReference>
<dbReference type="GO" id="GO:0016339">
    <property type="term" value="P:calcium-dependent cell-cell adhesion via plasma membrane cell adhesion molecules"/>
    <property type="evidence" value="ECO:0007669"/>
    <property type="project" value="TreeGrafter"/>
</dbReference>
<dbReference type="EMBL" id="JAUPFM010000008">
    <property type="protein sequence ID" value="KAK2844002.1"/>
    <property type="molecule type" value="Genomic_DNA"/>
</dbReference>
<keyword evidence="10" id="KW-0965">Cell junction</keyword>
<evidence type="ECO:0000256" key="18">
    <source>
        <dbReference type="SAM" id="SignalP"/>
    </source>
</evidence>
<reference evidence="20" key="1">
    <citation type="submission" date="2023-07" db="EMBL/GenBank/DDBJ databases">
        <title>Chromosome-level Genome Assembly of Striped Snakehead (Channa striata).</title>
        <authorList>
            <person name="Liu H."/>
        </authorList>
    </citation>
    <scope>NUCLEOTIDE SEQUENCE</scope>
    <source>
        <strain evidence="20">Gz</strain>
        <tissue evidence="20">Muscle</tissue>
    </source>
</reference>
<keyword evidence="12 17" id="KW-0472">Membrane</keyword>
<dbReference type="Pfam" id="PF00028">
    <property type="entry name" value="Cadherin"/>
    <property type="match status" value="5"/>
</dbReference>
<dbReference type="FunFam" id="2.60.40.60:FF:000017">
    <property type="entry name" value="Cadherin 24"/>
    <property type="match status" value="1"/>
</dbReference>
<protein>
    <recommendedName>
        <fullName evidence="19">Cadherin domain-containing protein</fullName>
    </recommendedName>
</protein>
<dbReference type="Proteomes" id="UP001187415">
    <property type="component" value="Unassembled WGS sequence"/>
</dbReference>
<proteinExistence type="predicted"/>
<feature type="domain" description="Cadherin" evidence="19">
    <location>
        <begin position="264"/>
        <end position="377"/>
    </location>
</feature>
<accession>A0AA88SPW3</accession>
<evidence type="ECO:0000256" key="17">
    <source>
        <dbReference type="SAM" id="Phobius"/>
    </source>
</evidence>
<dbReference type="GO" id="GO:0007156">
    <property type="term" value="P:homophilic cell adhesion via plasma membrane adhesion molecules"/>
    <property type="evidence" value="ECO:0007669"/>
    <property type="project" value="InterPro"/>
</dbReference>
<evidence type="ECO:0000256" key="9">
    <source>
        <dbReference type="ARBA" id="ARBA00022889"/>
    </source>
</evidence>
<dbReference type="PANTHER" id="PTHR24027:SF428">
    <property type="entry name" value="CADHERIN 6"/>
    <property type="match status" value="1"/>
</dbReference>
<dbReference type="GO" id="GO:0044331">
    <property type="term" value="P:cell-cell adhesion mediated by cadherin"/>
    <property type="evidence" value="ECO:0007669"/>
    <property type="project" value="TreeGrafter"/>
</dbReference>
<evidence type="ECO:0000256" key="8">
    <source>
        <dbReference type="ARBA" id="ARBA00022837"/>
    </source>
</evidence>
<dbReference type="GO" id="GO:0045296">
    <property type="term" value="F:cadherin binding"/>
    <property type="evidence" value="ECO:0007669"/>
    <property type="project" value="TreeGrafter"/>
</dbReference>
<keyword evidence="7" id="KW-0677">Repeat</keyword>
<evidence type="ECO:0000256" key="11">
    <source>
        <dbReference type="ARBA" id="ARBA00022989"/>
    </source>
</evidence>
<dbReference type="PROSITE" id="PS00232">
    <property type="entry name" value="CADHERIN_1"/>
    <property type="match status" value="2"/>
</dbReference>
<evidence type="ECO:0000256" key="4">
    <source>
        <dbReference type="ARBA" id="ARBA00022692"/>
    </source>
</evidence>
<evidence type="ECO:0000256" key="12">
    <source>
        <dbReference type="ARBA" id="ARBA00023136"/>
    </source>
</evidence>
<dbReference type="FunFam" id="2.60.40.60:FF:000009">
    <property type="entry name" value="Cadherin 24"/>
    <property type="match status" value="1"/>
</dbReference>
<dbReference type="CDD" id="cd11304">
    <property type="entry name" value="Cadherin_repeat"/>
    <property type="match status" value="5"/>
</dbReference>
<keyword evidence="8 14" id="KW-0106">Calcium</keyword>
<evidence type="ECO:0000259" key="19">
    <source>
        <dbReference type="PROSITE" id="PS50268"/>
    </source>
</evidence>
<evidence type="ECO:0000256" key="2">
    <source>
        <dbReference type="ARBA" id="ARBA00004536"/>
    </source>
</evidence>
<evidence type="ECO:0000256" key="7">
    <source>
        <dbReference type="ARBA" id="ARBA00022737"/>
    </source>
</evidence>
<keyword evidence="5" id="KW-0479">Metal-binding</keyword>
<feature type="signal peptide" evidence="18">
    <location>
        <begin position="1"/>
        <end position="19"/>
    </location>
</feature>
<feature type="domain" description="Cadherin" evidence="19">
    <location>
        <begin position="72"/>
        <end position="152"/>
    </location>
</feature>
<dbReference type="GO" id="GO:0007043">
    <property type="term" value="P:cell-cell junction assembly"/>
    <property type="evidence" value="ECO:0007669"/>
    <property type="project" value="TreeGrafter"/>
</dbReference>
<evidence type="ECO:0000256" key="13">
    <source>
        <dbReference type="ARBA" id="ARBA00023180"/>
    </source>
</evidence>
<dbReference type="AlphaFoldDB" id="A0AA88SPW3"/>
<dbReference type="Gene3D" id="4.10.900.10">
    <property type="entry name" value="TCF3-CBD (Catenin binding domain)"/>
    <property type="match status" value="1"/>
</dbReference>
<feature type="transmembrane region" description="Helical" evidence="17">
    <location>
        <begin position="609"/>
        <end position="630"/>
    </location>
</feature>
<feature type="domain" description="Cadherin" evidence="19">
    <location>
        <begin position="482"/>
        <end position="605"/>
    </location>
</feature>
<comment type="caution">
    <text evidence="20">The sequence shown here is derived from an EMBL/GenBank/DDBJ whole genome shotgun (WGS) entry which is preliminary data.</text>
</comment>
<dbReference type="PROSITE" id="PS50268">
    <property type="entry name" value="CADHERIN_2"/>
    <property type="match status" value="5"/>
</dbReference>
<dbReference type="GO" id="GO:0005509">
    <property type="term" value="F:calcium ion binding"/>
    <property type="evidence" value="ECO:0007669"/>
    <property type="project" value="UniProtKB-UniRule"/>
</dbReference>
<dbReference type="InterPro" id="IPR020894">
    <property type="entry name" value="Cadherin_CS"/>
</dbReference>
<dbReference type="GO" id="GO:0099560">
    <property type="term" value="P:synaptic membrane adhesion"/>
    <property type="evidence" value="ECO:0007669"/>
    <property type="project" value="TreeGrafter"/>
</dbReference>
<evidence type="ECO:0000256" key="1">
    <source>
        <dbReference type="ARBA" id="ARBA00004251"/>
    </source>
</evidence>
<evidence type="ECO:0000256" key="3">
    <source>
        <dbReference type="ARBA" id="ARBA00022475"/>
    </source>
</evidence>
<dbReference type="GO" id="GO:0016342">
    <property type="term" value="C:catenin complex"/>
    <property type="evidence" value="ECO:0007669"/>
    <property type="project" value="TreeGrafter"/>
</dbReference>
<evidence type="ECO:0000313" key="21">
    <source>
        <dbReference type="Proteomes" id="UP001187415"/>
    </source>
</evidence>
<keyword evidence="3" id="KW-1003">Cell membrane</keyword>
<dbReference type="InterPro" id="IPR002126">
    <property type="entry name" value="Cadherin-like_dom"/>
</dbReference>
<dbReference type="GO" id="GO:0034332">
    <property type="term" value="P:adherens junction organization"/>
    <property type="evidence" value="ECO:0007669"/>
    <property type="project" value="TreeGrafter"/>
</dbReference>
<evidence type="ECO:0000256" key="5">
    <source>
        <dbReference type="ARBA" id="ARBA00022723"/>
    </source>
</evidence>
<organism evidence="20 21">
    <name type="scientific">Channa striata</name>
    <name type="common">Snakehead murrel</name>
    <name type="synonym">Ophicephalus striatus</name>
    <dbReference type="NCBI Taxonomy" id="64152"/>
    <lineage>
        <taxon>Eukaryota</taxon>
        <taxon>Metazoa</taxon>
        <taxon>Chordata</taxon>
        <taxon>Craniata</taxon>
        <taxon>Vertebrata</taxon>
        <taxon>Euteleostomi</taxon>
        <taxon>Actinopterygii</taxon>
        <taxon>Neopterygii</taxon>
        <taxon>Teleostei</taxon>
        <taxon>Neoteleostei</taxon>
        <taxon>Acanthomorphata</taxon>
        <taxon>Anabantaria</taxon>
        <taxon>Anabantiformes</taxon>
        <taxon>Channoidei</taxon>
        <taxon>Channidae</taxon>
        <taxon>Channa</taxon>
    </lineage>
</organism>
<dbReference type="FunFam" id="2.60.40.60:FF:000008">
    <property type="entry name" value="Cadherin 24"/>
    <property type="match status" value="1"/>
</dbReference>
<dbReference type="PANTHER" id="PTHR24027">
    <property type="entry name" value="CADHERIN-23"/>
    <property type="match status" value="1"/>
</dbReference>
<gene>
    <name evidence="20" type="ORF">Q5P01_010661</name>
</gene>
<keyword evidence="6 18" id="KW-0732">Signal</keyword>
<dbReference type="GO" id="GO:0000902">
    <property type="term" value="P:cell morphogenesis"/>
    <property type="evidence" value="ECO:0007669"/>
    <property type="project" value="TreeGrafter"/>
</dbReference>
<dbReference type="InterPro" id="IPR039808">
    <property type="entry name" value="Cadherin"/>
</dbReference>
<sequence length="803" mass="88889">MRTILLGVVWLCLGLSLDALSLSAHKKVKAEEEAMNEKTLLKRVRRGWMWNQFFLQEEYTGSDYQYIGKLQSDQDHGNGVVKYVLSGEGAGTIFVIDENNGDLHATRRLDREEKAFYILRATVVNKRSGQKLEPETEFTVKLHDINDNEPQFSKEVYTGSVPERSDIGTSVMQVTATDADDSMYGNSAKLVYSISQGHPYFSVDPNTGVIRTALGPGDMDREQREHYQVVIEAKDMAGQRGGLTGTTVVNITLTDVNDNPPRFTQSIYQFRVPESSKSGTPVGRIKATDRDIGKNAEMYFTIVSGDGMDMFEISTDRDTQEGVITVSKPLDYEKKPSYTVEIQVQNTQMDPRFMSTGSKDMATVRIGIEDVDEPPLFEKASYLMEVKEDAAVGMAVGSVSAMDPDATRSIVKYSIDRRTDMDRLFNVHPGNGSVFLLKSLDREESAWHNISVIATEFNNPRQSSHVTVYIRLLDINDNAPTFATVYETFVCERTKAGQRIQTVSAVDADEPSAGHKFFFSLAPEGTHRSNFTVRDNGDNTASILTRRASYSRLHQSVYLVPVVITDGDYPMQSSTGTLTVRVCTCDREGNMELCNAEALSSSPGLSTGALIAILLCVFILLMIVVLFTALKRQRKQEPLIISKEDVRDNVVSYNDEGGGEEDTQAFDIGALRHPDAAAALEESAKQRRDIIPTDTLLYPPKCRPVPAASSIVIAPVGMASRDNGDVREFINQRILENDCNPTAPPYDSLATYAYEGTGSVAESLSSLGSASSEAEQDYHYLSDWGPRFRKLADLYGAEDSDFS</sequence>
<name>A0AA88SPW3_CHASR</name>
<comment type="subcellular location">
    <subcellularLocation>
        <location evidence="2">Cell junction</location>
        <location evidence="2">Adherens junction</location>
    </subcellularLocation>
    <subcellularLocation>
        <location evidence="1 15">Cell membrane</location>
        <topology evidence="1 15">Single-pass type I membrane protein</topology>
    </subcellularLocation>
</comment>
<keyword evidence="4 15" id="KW-0812">Transmembrane</keyword>
<dbReference type="SMART" id="SM00112">
    <property type="entry name" value="CA"/>
    <property type="match status" value="5"/>
</dbReference>
<feature type="domain" description="Cadherin" evidence="19">
    <location>
        <begin position="153"/>
        <end position="263"/>
    </location>
</feature>
<keyword evidence="13" id="KW-0325">Glycoprotein</keyword>
<dbReference type="InterPro" id="IPR027397">
    <property type="entry name" value="Catenin-bd_sf"/>
</dbReference>
<dbReference type="FunFam" id="4.10.900.10:FF:000001">
    <property type="entry name" value="Cadherin 2"/>
    <property type="match status" value="1"/>
</dbReference>
<dbReference type="Gene3D" id="2.60.40.60">
    <property type="entry name" value="Cadherins"/>
    <property type="match status" value="5"/>
</dbReference>
<dbReference type="GO" id="GO:0016477">
    <property type="term" value="P:cell migration"/>
    <property type="evidence" value="ECO:0007669"/>
    <property type="project" value="TreeGrafter"/>
</dbReference>
<keyword evidence="11 17" id="KW-1133">Transmembrane helix</keyword>
<evidence type="ECO:0000256" key="6">
    <source>
        <dbReference type="ARBA" id="ARBA00022729"/>
    </source>
</evidence>
<dbReference type="InterPro" id="IPR000233">
    <property type="entry name" value="Cadherin_Y-type_LIR"/>
</dbReference>
<dbReference type="GO" id="GO:0002009">
    <property type="term" value="P:morphogenesis of an epithelium"/>
    <property type="evidence" value="ECO:0007669"/>
    <property type="project" value="UniProtKB-ARBA"/>
</dbReference>
<dbReference type="SUPFAM" id="SSF49313">
    <property type="entry name" value="Cadherin-like"/>
    <property type="match status" value="5"/>
</dbReference>
<dbReference type="PRINTS" id="PR00205">
    <property type="entry name" value="CADHERIN"/>
</dbReference>
<evidence type="ECO:0000256" key="10">
    <source>
        <dbReference type="ARBA" id="ARBA00022949"/>
    </source>
</evidence>
<dbReference type="GO" id="GO:0005912">
    <property type="term" value="C:adherens junction"/>
    <property type="evidence" value="ECO:0007669"/>
    <property type="project" value="UniProtKB-SubCell"/>
</dbReference>
<dbReference type="InterPro" id="IPR015919">
    <property type="entry name" value="Cadherin-like_sf"/>
</dbReference>
<feature type="domain" description="Cadherin" evidence="19">
    <location>
        <begin position="378"/>
        <end position="482"/>
    </location>
</feature>
<evidence type="ECO:0000256" key="15">
    <source>
        <dbReference type="RuleBase" id="RU003318"/>
    </source>
</evidence>
<dbReference type="FunFam" id="2.60.40.60:FF:000012">
    <property type="entry name" value="Cadherin 24"/>
    <property type="match status" value="1"/>
</dbReference>
<comment type="function">
    <text evidence="16">Cadherins are calcium-dependent cell adhesion proteins.</text>
</comment>
<keyword evidence="9 15" id="KW-0130">Cell adhesion</keyword>
<feature type="chain" id="PRO_5041656361" description="Cadherin domain-containing protein" evidence="18">
    <location>
        <begin position="20"/>
        <end position="803"/>
    </location>
</feature>
<dbReference type="Pfam" id="PF01049">
    <property type="entry name" value="CADH_Y-type_LIR"/>
    <property type="match status" value="1"/>
</dbReference>